<evidence type="ECO:0000313" key="3">
    <source>
        <dbReference type="Proteomes" id="UP000307790"/>
    </source>
</evidence>
<protein>
    <submittedName>
        <fullName evidence="2">Uncharacterized protein</fullName>
    </submittedName>
</protein>
<feature type="region of interest" description="Disordered" evidence="1">
    <location>
        <begin position="404"/>
        <end position="423"/>
    </location>
</feature>
<evidence type="ECO:0000256" key="1">
    <source>
        <dbReference type="SAM" id="MobiDB-lite"/>
    </source>
</evidence>
<evidence type="ECO:0000313" key="2">
    <source>
        <dbReference type="EMBL" id="TLU67629.1"/>
    </source>
</evidence>
<dbReference type="InterPro" id="IPR021241">
    <property type="entry name" value="CsiV"/>
</dbReference>
<dbReference type="Proteomes" id="UP000307790">
    <property type="component" value="Unassembled WGS sequence"/>
</dbReference>
<accession>A0A5R9ISL2</accession>
<dbReference type="OrthoDB" id="5566524at2"/>
<gene>
    <name evidence="2" type="ORF">FE810_01395</name>
</gene>
<dbReference type="AlphaFoldDB" id="A0A5R9ISL2"/>
<sequence>MIGSNMTLITRSNKINNVFKKRFARSVLSLTTVVSLFTPALVNAQTQEQEQPRWFEIEVILVQQLQNQYLSNEQFDTDILTPYQGKSIELIEPYLYELKNFQHALPECSSSKADMARASDKAYLQAAISGHTLALQAPEKVNIELGCKPDQPPQLFDELTQGDITELAYIPKYFSGYEYALAERPHLLAQGSLQLSHIYRSLARSKHFRPLLHLGWRQPVFAQEDALPVKLMAGENINFQYPEQAQTLNELLLEKKVEQPQPGLNDETQIQANLQRIIEQLQASGDEIDVDPILATLQQQQDLQNRQQHAQKLAQLIASPNQDWFLEGLFKVHLDHYLFINSEFNVYRPLTEETIEAAQNTQTAAVDNVVTSIPFKQNRRVISGELHYFDHPFMGMVVQIRRHERPEAEPELETEQEAESDTD</sequence>
<proteinExistence type="predicted"/>
<dbReference type="EMBL" id="VCBC01000002">
    <property type="protein sequence ID" value="TLU67629.1"/>
    <property type="molecule type" value="Genomic_DNA"/>
</dbReference>
<dbReference type="Pfam" id="PF10972">
    <property type="entry name" value="CsiV"/>
    <property type="match status" value="1"/>
</dbReference>
<organism evidence="2 3">
    <name type="scientific">Thalassotalea litorea</name>
    <dbReference type="NCBI Taxonomy" id="2020715"/>
    <lineage>
        <taxon>Bacteria</taxon>
        <taxon>Pseudomonadati</taxon>
        <taxon>Pseudomonadota</taxon>
        <taxon>Gammaproteobacteria</taxon>
        <taxon>Alteromonadales</taxon>
        <taxon>Colwelliaceae</taxon>
        <taxon>Thalassotalea</taxon>
    </lineage>
</organism>
<feature type="compositionally biased region" description="Acidic residues" evidence="1">
    <location>
        <begin position="409"/>
        <end position="423"/>
    </location>
</feature>
<keyword evidence="3" id="KW-1185">Reference proteome</keyword>
<name>A0A5R9ISL2_9GAMM</name>
<reference evidence="2 3" key="1">
    <citation type="submission" date="2019-05" db="EMBL/GenBank/DDBJ databases">
        <title>Genome sequences of Thalassotalea litorea 1K03283.</title>
        <authorList>
            <person name="Zhang D."/>
        </authorList>
    </citation>
    <scope>NUCLEOTIDE SEQUENCE [LARGE SCALE GENOMIC DNA]</scope>
    <source>
        <strain evidence="2 3">MCCC 1K03283</strain>
    </source>
</reference>
<comment type="caution">
    <text evidence="2">The sequence shown here is derived from an EMBL/GenBank/DDBJ whole genome shotgun (WGS) entry which is preliminary data.</text>
</comment>